<protein>
    <submittedName>
        <fullName evidence="1">Uncharacterized protein</fullName>
    </submittedName>
</protein>
<gene>
    <name evidence="1" type="ordered locus">VIT_12s0055g01080</name>
</gene>
<dbReference type="GO" id="GO:0020037">
    <property type="term" value="F:heme binding"/>
    <property type="evidence" value="ECO:0007669"/>
    <property type="project" value="InterPro"/>
</dbReference>
<dbReference type="HOGENOM" id="CLU_1819349_0_0_1"/>
<dbReference type="InParanoid" id="D7STE8"/>
<name>D7STE8_VITVI</name>
<dbReference type="PaxDb" id="29760-VIT_12s0055g01080.t01"/>
<sequence length="142" mass="16005">MAVSTTNCHGYSIGSRSRHADQISKLEGAHKAERWSCFISSETANLPVFRDSIELQKQKFIDKGLDDQDLVALVAVTLLELQHANSLVTNYITSTRQLEMVLTPPSTPPSFLSYKLFALKTRLWEDASTRSYVQRFLSIRGL</sequence>
<dbReference type="GO" id="GO:0006979">
    <property type="term" value="P:response to oxidative stress"/>
    <property type="evidence" value="ECO:0007669"/>
    <property type="project" value="InterPro"/>
</dbReference>
<dbReference type="AlphaFoldDB" id="D7STE8"/>
<evidence type="ECO:0000313" key="2">
    <source>
        <dbReference type="Proteomes" id="UP000009183"/>
    </source>
</evidence>
<dbReference type="GO" id="GO:0004601">
    <property type="term" value="F:peroxidase activity"/>
    <property type="evidence" value="ECO:0007669"/>
    <property type="project" value="InterPro"/>
</dbReference>
<proteinExistence type="predicted"/>
<keyword evidence="2" id="KW-1185">Reference proteome</keyword>
<dbReference type="EMBL" id="FN595228">
    <property type="protein sequence ID" value="CBI20062.3"/>
    <property type="molecule type" value="Genomic_DNA"/>
</dbReference>
<dbReference type="Proteomes" id="UP000009183">
    <property type="component" value="Chromosome 12"/>
</dbReference>
<evidence type="ECO:0000313" key="1">
    <source>
        <dbReference type="EMBL" id="CBI20062.3"/>
    </source>
</evidence>
<accession>D7STE8</accession>
<dbReference type="SUPFAM" id="SSF48113">
    <property type="entry name" value="Heme-dependent peroxidases"/>
    <property type="match status" value="1"/>
</dbReference>
<dbReference type="InterPro" id="IPR010255">
    <property type="entry name" value="Haem_peroxidase_sf"/>
</dbReference>
<reference evidence="2" key="1">
    <citation type="journal article" date="2007" name="Nature">
        <title>The grapevine genome sequence suggests ancestral hexaploidization in major angiosperm phyla.</title>
        <authorList>
            <consortium name="The French-Italian Public Consortium for Grapevine Genome Characterization."/>
            <person name="Jaillon O."/>
            <person name="Aury J.-M."/>
            <person name="Noel B."/>
            <person name="Policriti A."/>
            <person name="Clepet C."/>
            <person name="Casagrande A."/>
            <person name="Choisne N."/>
            <person name="Aubourg S."/>
            <person name="Vitulo N."/>
            <person name="Jubin C."/>
            <person name="Vezzi A."/>
            <person name="Legeai F."/>
            <person name="Hugueney P."/>
            <person name="Dasilva C."/>
            <person name="Horner D."/>
            <person name="Mica E."/>
            <person name="Jublot D."/>
            <person name="Poulain J."/>
            <person name="Bruyere C."/>
            <person name="Billault A."/>
            <person name="Segurens B."/>
            <person name="Gouyvenoux M."/>
            <person name="Ugarte E."/>
            <person name="Cattonaro F."/>
            <person name="Anthouard V."/>
            <person name="Vico V."/>
            <person name="Del Fabbro C."/>
            <person name="Alaux M."/>
            <person name="Di Gaspero G."/>
            <person name="Dumas V."/>
            <person name="Felice N."/>
            <person name="Paillard S."/>
            <person name="Juman I."/>
            <person name="Moroldo M."/>
            <person name="Scalabrin S."/>
            <person name="Canaguier A."/>
            <person name="Le Clainche I."/>
            <person name="Malacrida G."/>
            <person name="Durand E."/>
            <person name="Pesole G."/>
            <person name="Laucou V."/>
            <person name="Chatelet P."/>
            <person name="Merdinoglu D."/>
            <person name="Delledonne M."/>
            <person name="Pezzotti M."/>
            <person name="Lecharny A."/>
            <person name="Scarpelli C."/>
            <person name="Artiguenave F."/>
            <person name="Pe M.E."/>
            <person name="Valle G."/>
            <person name="Morgante M."/>
            <person name="Caboche M."/>
            <person name="Adam-Blondon A.-F."/>
            <person name="Weissenbach J."/>
            <person name="Quetier F."/>
            <person name="Wincker P."/>
        </authorList>
    </citation>
    <scope>NUCLEOTIDE SEQUENCE [LARGE SCALE GENOMIC DNA]</scope>
    <source>
        <strain evidence="2">cv. Pinot noir / PN40024</strain>
    </source>
</reference>
<organism evidence="1 2">
    <name type="scientific">Vitis vinifera</name>
    <name type="common">Grape</name>
    <dbReference type="NCBI Taxonomy" id="29760"/>
    <lineage>
        <taxon>Eukaryota</taxon>
        <taxon>Viridiplantae</taxon>
        <taxon>Streptophyta</taxon>
        <taxon>Embryophyta</taxon>
        <taxon>Tracheophyta</taxon>
        <taxon>Spermatophyta</taxon>
        <taxon>Magnoliopsida</taxon>
        <taxon>eudicotyledons</taxon>
        <taxon>Gunneridae</taxon>
        <taxon>Pentapetalae</taxon>
        <taxon>rosids</taxon>
        <taxon>Vitales</taxon>
        <taxon>Vitaceae</taxon>
        <taxon>Viteae</taxon>
        <taxon>Vitis</taxon>
    </lineage>
</organism>